<gene>
    <name evidence="2" type="ORF">MPRF_53350</name>
</gene>
<reference evidence="2 3" key="1">
    <citation type="journal article" date="2019" name="Emerg. Microbes Infect.">
        <title>Comprehensive subspecies identification of 175 nontuberculous mycobacteria species based on 7547 genomic profiles.</title>
        <authorList>
            <person name="Matsumoto Y."/>
            <person name="Kinjo T."/>
            <person name="Motooka D."/>
            <person name="Nabeya D."/>
            <person name="Jung N."/>
            <person name="Uechi K."/>
            <person name="Horii T."/>
            <person name="Iida T."/>
            <person name="Fujita J."/>
            <person name="Nakamura S."/>
        </authorList>
    </citation>
    <scope>NUCLEOTIDE SEQUENCE [LARGE SCALE GENOMIC DNA]</scope>
    <source>
        <strain evidence="2 3">JCM 6367</strain>
    </source>
</reference>
<dbReference type="SUPFAM" id="SSF53850">
    <property type="entry name" value="Periplasmic binding protein-like II"/>
    <property type="match status" value="1"/>
</dbReference>
<proteinExistence type="predicted"/>
<name>A0A7I7UDZ2_MYCPF</name>
<evidence type="ECO:0000313" key="2">
    <source>
        <dbReference type="EMBL" id="BBY78436.1"/>
    </source>
</evidence>
<dbReference type="PANTHER" id="PTHR42941:SF1">
    <property type="entry name" value="SLL1037 PROTEIN"/>
    <property type="match status" value="1"/>
</dbReference>
<dbReference type="Gene3D" id="3.40.190.10">
    <property type="entry name" value="Periplasmic binding protein-like II"/>
    <property type="match status" value="2"/>
</dbReference>
<dbReference type="PROSITE" id="PS51257">
    <property type="entry name" value="PROKAR_LIPOPROTEIN"/>
    <property type="match status" value="1"/>
</dbReference>
<dbReference type="EMBL" id="AP022598">
    <property type="protein sequence ID" value="BBY78436.1"/>
    <property type="molecule type" value="Genomic_DNA"/>
</dbReference>
<dbReference type="Pfam" id="PF16868">
    <property type="entry name" value="NMT1_3"/>
    <property type="match status" value="1"/>
</dbReference>
<organism evidence="2 3">
    <name type="scientific">Mycolicibacterium parafortuitum</name>
    <name type="common">Mycobacterium parafortuitum</name>
    <dbReference type="NCBI Taxonomy" id="39692"/>
    <lineage>
        <taxon>Bacteria</taxon>
        <taxon>Bacillati</taxon>
        <taxon>Actinomycetota</taxon>
        <taxon>Actinomycetes</taxon>
        <taxon>Mycobacteriales</taxon>
        <taxon>Mycobacteriaceae</taxon>
        <taxon>Mycolicibacterium</taxon>
    </lineage>
</organism>
<dbReference type="NCBIfam" id="TIGR02122">
    <property type="entry name" value="TRAP_TAXI"/>
    <property type="match status" value="1"/>
</dbReference>
<dbReference type="AlphaFoldDB" id="A0A7I7UDZ2"/>
<dbReference type="CDD" id="cd13569">
    <property type="entry name" value="PBP2_TAXI_TRAP_like_1"/>
    <property type="match status" value="1"/>
</dbReference>
<accession>A0A7I7UDZ2</accession>
<dbReference type="RefSeq" id="WP_104863703.1">
    <property type="nucleotide sequence ID" value="NZ_AP022598.1"/>
</dbReference>
<evidence type="ECO:0000256" key="1">
    <source>
        <dbReference type="SAM" id="SignalP"/>
    </source>
</evidence>
<feature type="signal peptide" evidence="1">
    <location>
        <begin position="1"/>
        <end position="19"/>
    </location>
</feature>
<dbReference type="Proteomes" id="UP000466554">
    <property type="component" value="Chromosome"/>
</dbReference>
<dbReference type="InterPro" id="IPR011852">
    <property type="entry name" value="TRAP_TAXI"/>
</dbReference>
<evidence type="ECO:0000313" key="3">
    <source>
        <dbReference type="Proteomes" id="UP000466554"/>
    </source>
</evidence>
<protein>
    <submittedName>
        <fullName evidence="2">C4-dicarboxylate ABC transporter substrate-binding protein</fullName>
    </submittedName>
</protein>
<feature type="chain" id="PRO_5038405092" evidence="1">
    <location>
        <begin position="20"/>
        <end position="336"/>
    </location>
</feature>
<keyword evidence="1" id="KW-0732">Signal</keyword>
<dbReference type="PANTHER" id="PTHR42941">
    <property type="entry name" value="SLL1037 PROTEIN"/>
    <property type="match status" value="1"/>
</dbReference>
<sequence length="336" mass="34714">MKRTVTTFATLMLAAAAISGCGGRQDAPAADSGGEITCEIGSDTRVSIATGNSTGVYFSLGNAFAEQLSAATGGKLKATAAETGASVQNIQQLVGGSYQVAFSLADTAADAVDGKGSFDGDEQPIQALSRIYPNYTQVIVRADSGIASVGDMRGKRVSTGSPGSGTEVIANRLLEAAGLNPQTDVAAQRLDLTKTVDGMKDGAIDAMFWSGGLPTPGITDLFTSERDNVRFIDVTPQLGPLAEISIAYEQGLIPAETYGLPSAVPTIVVPNVLLVRDDLDANLACVLTKTLFEKQPELADVVSAAKGISLEHARETAPVPLNRGAELALDELNAPK</sequence>